<accession>A0A0D6M2V8</accession>
<dbReference type="EMBL" id="KE124809">
    <property type="protein sequence ID" value="EPB78580.1"/>
    <property type="molecule type" value="Genomic_DNA"/>
</dbReference>
<feature type="compositionally biased region" description="Basic and acidic residues" evidence="1">
    <location>
        <begin position="137"/>
        <end position="155"/>
    </location>
</feature>
<protein>
    <submittedName>
        <fullName evidence="2">Uncharacterized protein</fullName>
    </submittedName>
</protein>
<reference evidence="2 3" key="1">
    <citation type="submission" date="2013-05" db="EMBL/GenBank/DDBJ databases">
        <title>Draft genome of the parasitic nematode Anyclostoma ceylanicum.</title>
        <authorList>
            <person name="Mitreva M."/>
        </authorList>
    </citation>
    <scope>NUCLEOTIDE SEQUENCE [LARGE SCALE GENOMIC DNA]</scope>
</reference>
<name>A0A0D6M2V8_9BILA</name>
<feature type="region of interest" description="Disordered" evidence="1">
    <location>
        <begin position="233"/>
        <end position="269"/>
    </location>
</feature>
<feature type="region of interest" description="Disordered" evidence="1">
    <location>
        <begin position="137"/>
        <end position="156"/>
    </location>
</feature>
<feature type="compositionally biased region" description="Low complexity" evidence="1">
    <location>
        <begin position="244"/>
        <end position="258"/>
    </location>
</feature>
<dbReference type="AlphaFoldDB" id="A0A0D6M2V8"/>
<feature type="region of interest" description="Disordered" evidence="1">
    <location>
        <begin position="89"/>
        <end position="111"/>
    </location>
</feature>
<gene>
    <name evidence="2" type="ORF">ANCCEY_02320</name>
</gene>
<feature type="compositionally biased region" description="Basic and acidic residues" evidence="1">
    <location>
        <begin position="25"/>
        <end position="48"/>
    </location>
</feature>
<evidence type="ECO:0000313" key="3">
    <source>
        <dbReference type="Proteomes" id="UP000054495"/>
    </source>
</evidence>
<keyword evidence="3" id="KW-1185">Reference proteome</keyword>
<sequence length="269" mass="29479">MLLLRRAQEAAEEEARRVRAAAEAAAEKLRLQQAEQQRKQRAAEEQRKKAAAAPPPEKEKRQENSKAFVIEEAWQYCKCGGFVFQAAPKPTQTSSQPASEGAAATKKSPSTKVAPWLAAAAVPPREKSLKEIQEEEERQLRAEQAEQARLRKEQQEAINIQSSGTWSNASQRLQWSQPPQTTVAKAPAAKPAWGGAGVEPPKVIQSVISTIIMHMTQSSPYWDGPSLQAANKVQNNAPKKPAEKTSTTKTSNAKSSSNMLVNEKASYTI</sequence>
<dbReference type="Proteomes" id="UP000054495">
    <property type="component" value="Unassembled WGS sequence"/>
</dbReference>
<evidence type="ECO:0000256" key="1">
    <source>
        <dbReference type="SAM" id="MobiDB-lite"/>
    </source>
</evidence>
<organism evidence="2 3">
    <name type="scientific">Ancylostoma ceylanicum</name>
    <dbReference type="NCBI Taxonomy" id="53326"/>
    <lineage>
        <taxon>Eukaryota</taxon>
        <taxon>Metazoa</taxon>
        <taxon>Ecdysozoa</taxon>
        <taxon>Nematoda</taxon>
        <taxon>Chromadorea</taxon>
        <taxon>Rhabditida</taxon>
        <taxon>Rhabditina</taxon>
        <taxon>Rhabditomorpha</taxon>
        <taxon>Strongyloidea</taxon>
        <taxon>Ancylostomatidae</taxon>
        <taxon>Ancylostomatinae</taxon>
        <taxon>Ancylostoma</taxon>
    </lineage>
</organism>
<proteinExistence type="predicted"/>
<evidence type="ECO:0000313" key="2">
    <source>
        <dbReference type="EMBL" id="EPB78580.1"/>
    </source>
</evidence>
<feature type="region of interest" description="Disordered" evidence="1">
    <location>
        <begin position="21"/>
        <end position="65"/>
    </location>
</feature>